<dbReference type="Proteomes" id="UP001642483">
    <property type="component" value="Unassembled WGS sequence"/>
</dbReference>
<organism evidence="1 2">
    <name type="scientific">Clavelina lepadiformis</name>
    <name type="common">Light-bulb sea squirt</name>
    <name type="synonym">Ascidia lepadiformis</name>
    <dbReference type="NCBI Taxonomy" id="159417"/>
    <lineage>
        <taxon>Eukaryota</taxon>
        <taxon>Metazoa</taxon>
        <taxon>Chordata</taxon>
        <taxon>Tunicata</taxon>
        <taxon>Ascidiacea</taxon>
        <taxon>Aplousobranchia</taxon>
        <taxon>Clavelinidae</taxon>
        <taxon>Clavelina</taxon>
    </lineage>
</organism>
<protein>
    <submittedName>
        <fullName evidence="1">Uncharacterized protein</fullName>
    </submittedName>
</protein>
<proteinExistence type="predicted"/>
<sequence>MKALQVSNNLTKSVHSSANCKQVLFPQLQSFRVSELAVRSASCSKHLVRIPFARLRYISAWSLYSFFYIQKTNTSINSFELNNFIFDSLLSISTHSACID</sequence>
<gene>
    <name evidence="1" type="ORF">CVLEPA_LOCUS18479</name>
</gene>
<comment type="caution">
    <text evidence="1">The sequence shown here is derived from an EMBL/GenBank/DDBJ whole genome shotgun (WGS) entry which is preliminary data.</text>
</comment>
<name>A0ABP0G3Z4_CLALP</name>
<reference evidence="1 2" key="1">
    <citation type="submission" date="2024-02" db="EMBL/GenBank/DDBJ databases">
        <authorList>
            <person name="Daric V."/>
            <person name="Darras S."/>
        </authorList>
    </citation>
    <scope>NUCLEOTIDE SEQUENCE [LARGE SCALE GENOMIC DNA]</scope>
</reference>
<evidence type="ECO:0000313" key="2">
    <source>
        <dbReference type="Proteomes" id="UP001642483"/>
    </source>
</evidence>
<accession>A0ABP0G3Z4</accession>
<keyword evidence="2" id="KW-1185">Reference proteome</keyword>
<evidence type="ECO:0000313" key="1">
    <source>
        <dbReference type="EMBL" id="CAK8686559.1"/>
    </source>
</evidence>
<dbReference type="EMBL" id="CAWYQH010000102">
    <property type="protein sequence ID" value="CAK8686559.1"/>
    <property type="molecule type" value="Genomic_DNA"/>
</dbReference>